<evidence type="ECO:0000259" key="2">
    <source>
        <dbReference type="Pfam" id="PF13449"/>
    </source>
</evidence>
<proteinExistence type="predicted"/>
<evidence type="ECO:0000313" key="3">
    <source>
        <dbReference type="EMBL" id="RTE65254.1"/>
    </source>
</evidence>
<feature type="domain" description="Phytase-like" evidence="2">
    <location>
        <begin position="446"/>
        <end position="706"/>
    </location>
</feature>
<name>A0A430KPD4_9GAMM</name>
<accession>A0A430KPD4</accession>
<dbReference type="InterPro" id="IPR052956">
    <property type="entry name" value="Mesenchyme-surface_protein"/>
</dbReference>
<evidence type="ECO:0000313" key="4">
    <source>
        <dbReference type="Proteomes" id="UP000283087"/>
    </source>
</evidence>
<dbReference type="PANTHER" id="PTHR46928:SF1">
    <property type="entry name" value="MESENCHYME-SPECIFIC CELL SURFACE GLYCOPROTEIN"/>
    <property type="match status" value="1"/>
</dbReference>
<dbReference type="OrthoDB" id="9803927at2"/>
<keyword evidence="1" id="KW-0732">Signal</keyword>
<comment type="caution">
    <text evidence="3">The sequence shown here is derived from an EMBL/GenBank/DDBJ whole genome shotgun (WGS) entry which is preliminary data.</text>
</comment>
<dbReference type="InterPro" id="IPR015943">
    <property type="entry name" value="WD40/YVTN_repeat-like_dom_sf"/>
</dbReference>
<dbReference type="PANTHER" id="PTHR46928">
    <property type="entry name" value="MESENCHYME-SPECIFIC CELL SURFACE GLYCOPROTEIN"/>
    <property type="match status" value="1"/>
</dbReference>
<feature type="chain" id="PRO_5019427253" evidence="1">
    <location>
        <begin position="25"/>
        <end position="723"/>
    </location>
</feature>
<protein>
    <submittedName>
        <fullName evidence="3">Alkaline phosphatase</fullName>
    </submittedName>
</protein>
<dbReference type="Pfam" id="PF13449">
    <property type="entry name" value="Phytase-like"/>
    <property type="match status" value="1"/>
</dbReference>
<dbReference type="SUPFAM" id="SSF63829">
    <property type="entry name" value="Calcium-dependent phosphotriesterase"/>
    <property type="match status" value="1"/>
</dbReference>
<dbReference type="RefSeq" id="WP_126159201.1">
    <property type="nucleotide sequence ID" value="NZ_RQXW01000012.1"/>
</dbReference>
<dbReference type="Gene3D" id="2.130.10.10">
    <property type="entry name" value="YVTN repeat-like/Quinoprotein amine dehydrogenase"/>
    <property type="match status" value="1"/>
</dbReference>
<organism evidence="3 4">
    <name type="scientific">Amphritea opalescens</name>
    <dbReference type="NCBI Taxonomy" id="2490544"/>
    <lineage>
        <taxon>Bacteria</taxon>
        <taxon>Pseudomonadati</taxon>
        <taxon>Pseudomonadota</taxon>
        <taxon>Gammaproteobacteria</taxon>
        <taxon>Oceanospirillales</taxon>
        <taxon>Oceanospirillaceae</taxon>
        <taxon>Amphritea</taxon>
    </lineage>
</organism>
<feature type="signal peptide" evidence="1">
    <location>
        <begin position="1"/>
        <end position="24"/>
    </location>
</feature>
<dbReference type="AlphaFoldDB" id="A0A430KPD4"/>
<keyword evidence="4" id="KW-1185">Reference proteome</keyword>
<gene>
    <name evidence="3" type="ORF">EH243_13520</name>
</gene>
<dbReference type="InterPro" id="IPR027372">
    <property type="entry name" value="Phytase-like_dom"/>
</dbReference>
<dbReference type="Proteomes" id="UP000283087">
    <property type="component" value="Unassembled WGS sequence"/>
</dbReference>
<evidence type="ECO:0000256" key="1">
    <source>
        <dbReference type="SAM" id="SignalP"/>
    </source>
</evidence>
<dbReference type="EMBL" id="RQXW01000012">
    <property type="protein sequence ID" value="RTE65254.1"/>
    <property type="molecule type" value="Genomic_DNA"/>
</dbReference>
<reference evidence="3 4" key="1">
    <citation type="submission" date="2018-11" db="EMBL/GenBank/DDBJ databases">
        <title>The draft genome sequence of Amphritea opalescens ANRC-JH13T.</title>
        <authorList>
            <person name="Fang Z."/>
            <person name="Zhang Y."/>
            <person name="Han X."/>
        </authorList>
    </citation>
    <scope>NUCLEOTIDE SEQUENCE [LARGE SCALE GENOMIC DNA]</scope>
    <source>
        <strain evidence="3 4">ANRC-JH13</strain>
    </source>
</reference>
<sequence length="723" mass="77952">MPVSCFKKSLLVLSIAASATVVQANSFNRIASFGAIHNLPEGTELNQETSPEIIAASEDGNTLVYSDSPFEALGFVDITNPHKPVAGGIVKLDGEPTSVAIGAATVFAGVNTSESYTKPSGYLMALDLQTRKELARCDLGGQPDSVAVSKDGRYVAVAIENERDEDLNGGELPQFPAGWVTIIPVKDGQPQCGQLMKVDMTGLAEIGAIDPEPEFVDFNSRNEIVVTLQENNHLAIIDAASGKVLNHFSAGSVELQGIDIKKDKKLDFSGSQTRLREPDSVKWIDDNRFVIANEGDMNGGARGFTIFHKDGRVLFESGTSFEQEVILAGHYPEKRSGKKGSEPEGVAVGQFNGQTYIFILSERGSAIGVYRDTGKDPEFVQLLPSGIAPESAVVIPQRNLLVSANEKDLIEDKGPRAHVMLYNFSDTPAVYPQIMSSRTNDGTPIGWGALSGLTADPTKPGMLYAVNDSFYANQPTIFSIDANQTPAKITSAMPVLREGKAAMKLDLEGITVDGKGGFWLASEGKTSKDIPHAIHHVNNNGEIDRTIDFPKTLLAHELKFGAEGITLIGDTLWVAIQKPWKDDPQDQTKLLAYNLVTNIWGAVRYPLEHADSGWVGLSEIVSHGDQVYIIERDNQLGESAVVKRLYSVSIDQLKPAAIGSALPVVKKVLVHDFLPDLKSLNGYVQDKVEGFTIDAAGNGYTVTDNDGVDDSSGETLFFSIGKM</sequence>
<dbReference type="InterPro" id="IPR011044">
    <property type="entry name" value="Quino_amine_DH_bsu"/>
</dbReference>
<dbReference type="SUPFAM" id="SSF50969">
    <property type="entry name" value="YVTN repeat-like/Quinoprotein amine dehydrogenase"/>
    <property type="match status" value="1"/>
</dbReference>